<gene>
    <name evidence="4" type="ordered locus">VS_0492</name>
</gene>
<evidence type="ECO:0000313" key="4">
    <source>
        <dbReference type="EMBL" id="CAV17498.1"/>
    </source>
</evidence>
<dbReference type="PANTHER" id="PTHR23028">
    <property type="entry name" value="ACETYLTRANSFERASE"/>
    <property type="match status" value="1"/>
</dbReference>
<feature type="transmembrane region" description="Helical" evidence="1">
    <location>
        <begin position="286"/>
        <end position="304"/>
    </location>
</feature>
<feature type="transmembrane region" description="Helical" evidence="1">
    <location>
        <begin position="141"/>
        <end position="160"/>
    </location>
</feature>
<dbReference type="EMBL" id="FM954972">
    <property type="protein sequence ID" value="CAV17498.1"/>
    <property type="molecule type" value="Genomic_DNA"/>
</dbReference>
<feature type="transmembrane region" description="Helical" evidence="1">
    <location>
        <begin position="167"/>
        <end position="187"/>
    </location>
</feature>
<feature type="transmembrane region" description="Helical" evidence="1">
    <location>
        <begin position="354"/>
        <end position="373"/>
    </location>
</feature>
<keyword evidence="1" id="KW-0472">Membrane</keyword>
<dbReference type="AlphaFoldDB" id="B7VJ44"/>
<dbReference type="GO" id="GO:0016747">
    <property type="term" value="F:acyltransferase activity, transferring groups other than amino-acyl groups"/>
    <property type="evidence" value="ECO:0007669"/>
    <property type="project" value="InterPro"/>
</dbReference>
<dbReference type="Proteomes" id="UP000009100">
    <property type="component" value="Chromosome 1"/>
</dbReference>
<feature type="domain" description="Acyltransferase 3" evidence="2">
    <location>
        <begin position="6"/>
        <end position="339"/>
    </location>
</feature>
<proteinExistence type="predicted"/>
<dbReference type="GO" id="GO:0016020">
    <property type="term" value="C:membrane"/>
    <property type="evidence" value="ECO:0007669"/>
    <property type="project" value="TreeGrafter"/>
</dbReference>
<dbReference type="InterPro" id="IPR043968">
    <property type="entry name" value="SGNH"/>
</dbReference>
<organism evidence="4 5">
    <name type="scientific">Vibrio atlanticus (strain LGP32)</name>
    <name type="common">Vibrio splendidus (strain Mel32)</name>
    <dbReference type="NCBI Taxonomy" id="575788"/>
    <lineage>
        <taxon>Bacteria</taxon>
        <taxon>Pseudomonadati</taxon>
        <taxon>Pseudomonadota</taxon>
        <taxon>Gammaproteobacteria</taxon>
        <taxon>Vibrionales</taxon>
        <taxon>Vibrionaceae</taxon>
        <taxon>Vibrio</taxon>
    </lineage>
</organism>
<evidence type="ECO:0000256" key="1">
    <source>
        <dbReference type="SAM" id="Phobius"/>
    </source>
</evidence>
<feature type="transmembrane region" description="Helical" evidence="1">
    <location>
        <begin position="256"/>
        <end position="274"/>
    </location>
</feature>
<keyword evidence="4" id="KW-0808">Transferase</keyword>
<feature type="transmembrane region" description="Helical" evidence="1">
    <location>
        <begin position="37"/>
        <end position="57"/>
    </location>
</feature>
<feature type="transmembrane region" description="Helical" evidence="1">
    <location>
        <begin position="193"/>
        <end position="214"/>
    </location>
</feature>
<dbReference type="STRING" id="575788.VS_0492"/>
<dbReference type="InterPro" id="IPR002656">
    <property type="entry name" value="Acyl_transf_3_dom"/>
</dbReference>
<dbReference type="PANTHER" id="PTHR23028:SF53">
    <property type="entry name" value="ACYL_TRANSF_3 DOMAIN-CONTAINING PROTEIN"/>
    <property type="match status" value="1"/>
</dbReference>
<dbReference type="PATRIC" id="fig|575788.5.peg.1857"/>
<keyword evidence="4" id="KW-0012">Acyltransferase</keyword>
<sequence length="670" mass="76042">MLSYRKELEGLRALAVIAVIIYHANLKLFGVQLFQGGFFGVDVFFVLSGYLITGIIRHKMEQGTFSFRDFYWRRAKRIVPAFLTMLLITSGLAYLILLPDDLVVYAKSLQSALYLGSNHFFYSEDSYTAAASIYRPLLHTWSLSVEWQFYVVFPFVIWVINRFFPRYMFGLLLALALVSLQISSFIVKVNPDMAFYLLPTRAWELILGGLVTFYNRTNIGSSAKGSVASIAYQSLPLIGLFIVVHSMVFIGHNVPHPSFITLLPVLGTCLFIMFSHKGDVTHEAMSLKPVVGIGLVSYSLYLWHQPVFVFFRFIKHDYFRYEQFLLLVLVSFAFAICSYFFVENPFRKKEISRKKIIFILIVLLISSAFSFFVQKQRGYPERLGVVTTLFKDLNDNSNFKMNGIRCHNQPFDKSCRVMSDKNNVLLLGDSHAGSIGKHLYNESLKQGMGYINLTPSGCTGINTVRVKRKIKGEVVRKKPCEVASEKISAFLESPTTPKMKIVFVTRLPQYLSGKVFNNGLGGLEAGEDYWIEANNGGSAKQAVLDKLSFWASLGHELVLVYPIPEMGWDIPKRIQQILGEHVLPKSKKDAYNNLIISVPETTYQKRTSEAFDLLNNVEGKNVSRVYPHKVFCTEGHCAANDATSIYYYDDDHLSTHGAKLLVNEIAKYLR</sequence>
<keyword evidence="1" id="KW-0812">Transmembrane</keyword>
<name>B7VJ44_VIBA3</name>
<dbReference type="Pfam" id="PF19040">
    <property type="entry name" value="SGNH"/>
    <property type="match status" value="1"/>
</dbReference>
<feature type="transmembrane region" description="Helical" evidence="1">
    <location>
        <begin position="226"/>
        <end position="250"/>
    </location>
</feature>
<keyword evidence="1" id="KW-1133">Transmembrane helix</keyword>
<feature type="transmembrane region" description="Helical" evidence="1">
    <location>
        <begin position="324"/>
        <end position="342"/>
    </location>
</feature>
<feature type="domain" description="SGNH" evidence="3">
    <location>
        <begin position="405"/>
        <end position="666"/>
    </location>
</feature>
<dbReference type="InterPro" id="IPR050879">
    <property type="entry name" value="Acyltransferase_3"/>
</dbReference>
<reference evidence="4 5" key="1">
    <citation type="submission" date="2009-02" db="EMBL/GenBank/DDBJ databases">
        <title>Vibrio splendidus str. LGP32 complete genome.</title>
        <authorList>
            <person name="Mazel D."/>
            <person name="Le Roux F."/>
        </authorList>
    </citation>
    <scope>NUCLEOTIDE SEQUENCE [LARGE SCALE GENOMIC DNA]</scope>
    <source>
        <strain evidence="4 5">LGP32</strain>
    </source>
</reference>
<evidence type="ECO:0000259" key="3">
    <source>
        <dbReference type="Pfam" id="PF19040"/>
    </source>
</evidence>
<feature type="transmembrane region" description="Helical" evidence="1">
    <location>
        <begin position="12"/>
        <end position="31"/>
    </location>
</feature>
<dbReference type="KEGG" id="vsp:VS_0492"/>
<feature type="transmembrane region" description="Helical" evidence="1">
    <location>
        <begin position="78"/>
        <end position="97"/>
    </location>
</feature>
<evidence type="ECO:0000259" key="2">
    <source>
        <dbReference type="Pfam" id="PF01757"/>
    </source>
</evidence>
<protein>
    <submittedName>
        <fullName evidence="4">Acyltransferase</fullName>
    </submittedName>
</protein>
<accession>B7VJ44</accession>
<dbReference type="HOGENOM" id="CLU_005679_10_4_6"/>
<evidence type="ECO:0000313" key="5">
    <source>
        <dbReference type="Proteomes" id="UP000009100"/>
    </source>
</evidence>
<dbReference type="eggNOG" id="COG1835">
    <property type="taxonomic scope" value="Bacteria"/>
</dbReference>
<dbReference type="GO" id="GO:0009103">
    <property type="term" value="P:lipopolysaccharide biosynthetic process"/>
    <property type="evidence" value="ECO:0007669"/>
    <property type="project" value="TreeGrafter"/>
</dbReference>
<dbReference type="Pfam" id="PF01757">
    <property type="entry name" value="Acyl_transf_3"/>
    <property type="match status" value="1"/>
</dbReference>